<evidence type="ECO:0000256" key="1">
    <source>
        <dbReference type="SAM" id="MobiDB-lite"/>
    </source>
</evidence>
<name>A0A9W4U299_9PLEO</name>
<protein>
    <recommendedName>
        <fullName evidence="4">BTB domain-containing protein</fullName>
    </recommendedName>
</protein>
<gene>
    <name evidence="2" type="ORF">PDIGIT_LOCUS55</name>
</gene>
<evidence type="ECO:0008006" key="4">
    <source>
        <dbReference type="Google" id="ProtNLM"/>
    </source>
</evidence>
<feature type="compositionally biased region" description="Basic and acidic residues" evidence="1">
    <location>
        <begin position="353"/>
        <end position="373"/>
    </location>
</feature>
<reference evidence="2" key="1">
    <citation type="submission" date="2023-01" db="EMBL/GenBank/DDBJ databases">
        <authorList>
            <person name="Van Ghelder C."/>
            <person name="Rancurel C."/>
        </authorList>
    </citation>
    <scope>NUCLEOTIDE SEQUENCE</scope>
    <source>
        <strain evidence="2">CNCM I-4278</strain>
    </source>
</reference>
<organism evidence="2 3">
    <name type="scientific">Periconia digitata</name>
    <dbReference type="NCBI Taxonomy" id="1303443"/>
    <lineage>
        <taxon>Eukaryota</taxon>
        <taxon>Fungi</taxon>
        <taxon>Dikarya</taxon>
        <taxon>Ascomycota</taxon>
        <taxon>Pezizomycotina</taxon>
        <taxon>Dothideomycetes</taxon>
        <taxon>Pleosporomycetidae</taxon>
        <taxon>Pleosporales</taxon>
        <taxon>Massarineae</taxon>
        <taxon>Periconiaceae</taxon>
        <taxon>Periconia</taxon>
    </lineage>
</organism>
<feature type="region of interest" description="Disordered" evidence="1">
    <location>
        <begin position="223"/>
        <end position="291"/>
    </location>
</feature>
<feature type="region of interest" description="Disordered" evidence="1">
    <location>
        <begin position="335"/>
        <end position="389"/>
    </location>
</feature>
<feature type="compositionally biased region" description="Acidic residues" evidence="1">
    <location>
        <begin position="380"/>
        <end position="389"/>
    </location>
</feature>
<comment type="caution">
    <text evidence="2">The sequence shown here is derived from an EMBL/GenBank/DDBJ whole genome shotgun (WGS) entry which is preliminary data.</text>
</comment>
<sequence>MAKKKSKKLDHKWSASELGTLAMNQQIKTSPYTIGPVILRIGPKKREFYIPECLLENTNLTFSQPSCLDRGVVNLPDVDESTGHVLVHYLYTGVYQTLEDADSSPEKQSKIGFHRAFLTFAAAVAYNLPGLQQLAMREIRDFGTEMSIFDIIATVDKDFSKLPSGKHQVYEYISEKASSTFEQNLSKLSINIFLEDVSNVDLAKLLVQCTVDLYNRKTLETSNTATGPLQMDPERSVKGTEEEIRIGEPQIAEDTPSRGPDTQKIAADTPAPESASIEPEQPTIGSSTKNTRQICGQTNWWDYAPWKSVDAKEALPVIALQEDCGICRKCMKKARKKKKKEERGKNQAIEEDAPPKMQEEKITKTTEDTEKASSLRSASVDEEGYEVLH</sequence>
<evidence type="ECO:0000313" key="2">
    <source>
        <dbReference type="EMBL" id="CAI6226726.1"/>
    </source>
</evidence>
<dbReference type="AlphaFoldDB" id="A0A9W4U299"/>
<feature type="compositionally biased region" description="Basic and acidic residues" evidence="1">
    <location>
        <begin position="232"/>
        <end position="246"/>
    </location>
</feature>
<dbReference type="PANTHER" id="PTHR37538">
    <property type="entry name" value="BTB DOMAIN-CONTAINING PROTEIN"/>
    <property type="match status" value="1"/>
</dbReference>
<dbReference type="OrthoDB" id="3594103at2759"/>
<keyword evidence="3" id="KW-1185">Reference proteome</keyword>
<accession>A0A9W4U299</accession>
<dbReference type="InterPro" id="IPR011333">
    <property type="entry name" value="SKP1/BTB/POZ_sf"/>
</dbReference>
<evidence type="ECO:0000313" key="3">
    <source>
        <dbReference type="Proteomes" id="UP001152607"/>
    </source>
</evidence>
<dbReference type="Proteomes" id="UP001152607">
    <property type="component" value="Unassembled WGS sequence"/>
</dbReference>
<proteinExistence type="predicted"/>
<dbReference type="PANTHER" id="PTHR37538:SF1">
    <property type="entry name" value="BTB DOMAIN-CONTAINING PROTEIN"/>
    <property type="match status" value="1"/>
</dbReference>
<dbReference type="EMBL" id="CAOQHR010000001">
    <property type="protein sequence ID" value="CAI6226726.1"/>
    <property type="molecule type" value="Genomic_DNA"/>
</dbReference>
<dbReference type="Gene3D" id="3.30.710.10">
    <property type="entry name" value="Potassium Channel Kv1.1, Chain A"/>
    <property type="match status" value="1"/>
</dbReference>